<dbReference type="OrthoDB" id="9795390at2"/>
<evidence type="ECO:0000256" key="2">
    <source>
        <dbReference type="ARBA" id="ARBA00022679"/>
    </source>
</evidence>
<evidence type="ECO:0000313" key="7">
    <source>
        <dbReference type="Proteomes" id="UP000283433"/>
    </source>
</evidence>
<reference evidence="6 7" key="1">
    <citation type="submission" date="2016-07" db="EMBL/GenBank/DDBJ databases">
        <title>Genome of Pelobium manganitolerans.</title>
        <authorList>
            <person name="Wu S."/>
            <person name="Wang G."/>
        </authorList>
    </citation>
    <scope>NUCLEOTIDE SEQUENCE [LARGE SCALE GENOMIC DNA]</scope>
    <source>
        <strain evidence="6 7">YS-25</strain>
    </source>
</reference>
<gene>
    <name evidence="6" type="ORF">BCY91_15615</name>
</gene>
<dbReference type="PROSITE" id="PS50011">
    <property type="entry name" value="PROTEIN_KINASE_DOM"/>
    <property type="match status" value="1"/>
</dbReference>
<dbReference type="PANTHER" id="PTHR43851">
    <property type="match status" value="1"/>
</dbReference>
<keyword evidence="7" id="KW-1185">Reference proteome</keyword>
<protein>
    <submittedName>
        <fullName evidence="6">ABC transporter</fullName>
    </submittedName>
</protein>
<evidence type="ECO:0000256" key="3">
    <source>
        <dbReference type="ARBA" id="ARBA00022741"/>
    </source>
</evidence>
<dbReference type="CDD" id="cd13970">
    <property type="entry name" value="ABC1_ADCK3"/>
    <property type="match status" value="1"/>
</dbReference>
<dbReference type="InterPro" id="IPR051409">
    <property type="entry name" value="Atypical_kinase_ADCK"/>
</dbReference>
<dbReference type="RefSeq" id="WP_120180947.1">
    <property type="nucleotide sequence ID" value="NZ_MBTA01000005.1"/>
</dbReference>
<feature type="domain" description="Protein kinase" evidence="5">
    <location>
        <begin position="122"/>
        <end position="437"/>
    </location>
</feature>
<dbReference type="Pfam" id="PF03109">
    <property type="entry name" value="ABC1"/>
    <property type="match status" value="1"/>
</dbReference>
<organism evidence="6 7">
    <name type="scientific">Pelobium manganitolerans</name>
    <dbReference type="NCBI Taxonomy" id="1842495"/>
    <lineage>
        <taxon>Bacteria</taxon>
        <taxon>Pseudomonadati</taxon>
        <taxon>Bacteroidota</taxon>
        <taxon>Sphingobacteriia</taxon>
        <taxon>Sphingobacteriales</taxon>
        <taxon>Sphingobacteriaceae</taxon>
        <taxon>Pelobium</taxon>
    </lineage>
</organism>
<evidence type="ECO:0000256" key="1">
    <source>
        <dbReference type="ARBA" id="ARBA00009670"/>
    </source>
</evidence>
<dbReference type="GO" id="GO:0004672">
    <property type="term" value="F:protein kinase activity"/>
    <property type="evidence" value="ECO:0007669"/>
    <property type="project" value="InterPro"/>
</dbReference>
<sequence length="437" mass="49960">MAKEQQHIPASKVARSAKFVGTGIKIGGNYIKHYSKKLFNPDLSKEELNEDNATDIYESLSQLKGSALKVAQMLSMDKNILPKAYVDKFSMSQYNAPPLSGPLIVQTFKKHFGKSPEQIYDKFNLKSSNAASIGQVHQAELKEEKLAVKIQYPGVGSSISSDLKMVKPFAFRLLGMSEAELAVYMKEVEERLLEETDYELELRSSMKISEACKDIPNLVFPKYYPELSGPRVITMSWLNGLHLKEFLATEPSQETRNQIGQALWDFYNFQQHELRAVHADPHPGNFLITPEGKLGIIDFGCIKSLPDSFYYPFFATTSSDLMDNKEKTIKAFRQLEMILPKDNEAQVEFYYQTYREMISLFAQPYAKGSFDFSKNGYFDQLYAFGEKLAKMPEFKQARGVKHFIYVNRTNFGLYSILHELGAQVRTDTYKPHLKTDY</sequence>
<keyword evidence="3" id="KW-0547">Nucleotide-binding</keyword>
<dbReference type="AlphaFoldDB" id="A0A419S8G4"/>
<evidence type="ECO:0000313" key="6">
    <source>
        <dbReference type="EMBL" id="RKD18229.1"/>
    </source>
</evidence>
<name>A0A419S8G4_9SPHI</name>
<evidence type="ECO:0000259" key="5">
    <source>
        <dbReference type="PROSITE" id="PS50011"/>
    </source>
</evidence>
<keyword evidence="2" id="KW-0808">Transferase</keyword>
<dbReference type="InterPro" id="IPR000719">
    <property type="entry name" value="Prot_kinase_dom"/>
</dbReference>
<dbReference type="SUPFAM" id="SSF56112">
    <property type="entry name" value="Protein kinase-like (PK-like)"/>
    <property type="match status" value="1"/>
</dbReference>
<comment type="caution">
    <text evidence="6">The sequence shown here is derived from an EMBL/GenBank/DDBJ whole genome shotgun (WGS) entry which is preliminary data.</text>
</comment>
<dbReference type="PANTHER" id="PTHR43851:SF3">
    <property type="entry name" value="COENZYME Q8"/>
    <property type="match status" value="1"/>
</dbReference>
<comment type="similarity">
    <text evidence="1">Belongs to the protein kinase superfamily. ADCK protein kinase family.</text>
</comment>
<dbReference type="Proteomes" id="UP000283433">
    <property type="component" value="Unassembled WGS sequence"/>
</dbReference>
<dbReference type="EMBL" id="MBTA01000005">
    <property type="protein sequence ID" value="RKD18229.1"/>
    <property type="molecule type" value="Genomic_DNA"/>
</dbReference>
<dbReference type="InterPro" id="IPR034646">
    <property type="entry name" value="ADCK3_dom"/>
</dbReference>
<dbReference type="InterPro" id="IPR011009">
    <property type="entry name" value="Kinase-like_dom_sf"/>
</dbReference>
<dbReference type="Gene3D" id="1.10.510.10">
    <property type="entry name" value="Transferase(Phosphotransferase) domain 1"/>
    <property type="match status" value="1"/>
</dbReference>
<dbReference type="GO" id="GO:0005524">
    <property type="term" value="F:ATP binding"/>
    <property type="evidence" value="ECO:0007669"/>
    <property type="project" value="UniProtKB-KW"/>
</dbReference>
<accession>A0A419S8G4</accession>
<evidence type="ECO:0000256" key="4">
    <source>
        <dbReference type="ARBA" id="ARBA00022840"/>
    </source>
</evidence>
<dbReference type="InterPro" id="IPR004147">
    <property type="entry name" value="ABC1_dom"/>
</dbReference>
<keyword evidence="4" id="KW-0067">ATP-binding</keyword>
<proteinExistence type="inferred from homology"/>